<evidence type="ECO:0008006" key="4">
    <source>
        <dbReference type="Google" id="ProtNLM"/>
    </source>
</evidence>
<sequence length="403" mass="44630">MGAPDTLRSFLPDDPAELTEVVVPNLRRADVDACATGAWSVGLASLQVPSLVVPLSRVFIRGFLESHSLYVPSAGEMAEWPAPAPAFSAADLDNTDALWEADQAGRSTEELQLLVRSHVRAVFLAVQEAIASLGGAVLPKLNWSSPKDSTWMLPNQTLKCMTAEDVFLLLGASDYVSHDILHPYDACDDFEGGPVRPLRLSLTLRAWRVFHVAREFRCFVKNRRLIGISQRDYATHYDFLGAERISIVEAIVRFFYSKLCLAPAITIDDFVFDVFIPESFKRCILVDIAPYATVTEPLLFNWTELTQAVVPPKEDLEPFIHPPLTRDDDIPPELLEPVILRLSGTAVGVQPARDTFLSRVPKDFIDASMGSIDINALADAYRQQLLESDSSTDEESDPEDGDQ</sequence>
<evidence type="ECO:0000313" key="2">
    <source>
        <dbReference type="EMBL" id="KCV72590.1"/>
    </source>
</evidence>
<keyword evidence="3" id="KW-1185">Reference proteome</keyword>
<evidence type="ECO:0000313" key="3">
    <source>
        <dbReference type="Proteomes" id="UP000030693"/>
    </source>
</evidence>
<dbReference type="OMA" id="ISICEFF"/>
<dbReference type="GeneID" id="20524906"/>
<dbReference type="STRING" id="691883.A0A058ZDW6"/>
<gene>
    <name evidence="2" type="ORF">H696_00181</name>
</gene>
<dbReference type="eggNOG" id="KOG2983">
    <property type="taxonomic scope" value="Eukaryota"/>
</dbReference>
<dbReference type="OrthoDB" id="360540at2759"/>
<protein>
    <recommendedName>
        <fullName evidence="4">Cell division cycle protein 123</fullName>
    </recommendedName>
</protein>
<dbReference type="GO" id="GO:0005737">
    <property type="term" value="C:cytoplasm"/>
    <property type="evidence" value="ECO:0007669"/>
    <property type="project" value="TreeGrafter"/>
</dbReference>
<dbReference type="RefSeq" id="XP_009492291.1">
    <property type="nucleotide sequence ID" value="XM_009494016.1"/>
</dbReference>
<comment type="similarity">
    <text evidence="1">Belongs to the CDC123 family.</text>
</comment>
<dbReference type="PANTHER" id="PTHR15323">
    <property type="entry name" value="D123 PROTEIN"/>
    <property type="match status" value="1"/>
</dbReference>
<reference evidence="2" key="1">
    <citation type="submission" date="2013-04" db="EMBL/GenBank/DDBJ databases">
        <title>The Genome Sequence of Fonticula alba ATCC 38817.</title>
        <authorList>
            <consortium name="The Broad Institute Genomics Platform"/>
            <person name="Russ C."/>
            <person name="Cuomo C."/>
            <person name="Burger G."/>
            <person name="Gray M.W."/>
            <person name="Holland P.W.H."/>
            <person name="King N."/>
            <person name="Lang F.B.F."/>
            <person name="Roger A.J."/>
            <person name="Ruiz-Trillo I."/>
            <person name="Brown M."/>
            <person name="Walker B."/>
            <person name="Young S."/>
            <person name="Zeng Q."/>
            <person name="Gargeya S."/>
            <person name="Fitzgerald M."/>
            <person name="Haas B."/>
            <person name="Abouelleil A."/>
            <person name="Allen A.W."/>
            <person name="Alvarado L."/>
            <person name="Arachchi H.M."/>
            <person name="Berlin A.M."/>
            <person name="Chapman S.B."/>
            <person name="Gainer-Dewar J."/>
            <person name="Goldberg J."/>
            <person name="Griggs A."/>
            <person name="Gujja S."/>
            <person name="Hansen M."/>
            <person name="Howarth C."/>
            <person name="Imamovic A."/>
            <person name="Ireland A."/>
            <person name="Larimer J."/>
            <person name="McCowan C."/>
            <person name="Murphy C."/>
            <person name="Pearson M."/>
            <person name="Poon T.W."/>
            <person name="Priest M."/>
            <person name="Roberts A."/>
            <person name="Saif S."/>
            <person name="Shea T."/>
            <person name="Sisk P."/>
            <person name="Sykes S."/>
            <person name="Wortman J."/>
            <person name="Nusbaum C."/>
            <person name="Birren B."/>
        </authorList>
    </citation>
    <scope>NUCLEOTIDE SEQUENCE [LARGE SCALE GENOMIC DNA]</scope>
    <source>
        <strain evidence="2">ATCC 38817</strain>
    </source>
</reference>
<dbReference type="InterPro" id="IPR009772">
    <property type="entry name" value="CDC123"/>
</dbReference>
<dbReference type="Proteomes" id="UP000030693">
    <property type="component" value="Unassembled WGS sequence"/>
</dbReference>
<evidence type="ECO:0000256" key="1">
    <source>
        <dbReference type="ARBA" id="ARBA00011047"/>
    </source>
</evidence>
<accession>A0A058ZDW6</accession>
<organism evidence="2">
    <name type="scientific">Fonticula alba</name>
    <name type="common">Slime mold</name>
    <dbReference type="NCBI Taxonomy" id="691883"/>
    <lineage>
        <taxon>Eukaryota</taxon>
        <taxon>Rotosphaerida</taxon>
        <taxon>Fonticulaceae</taxon>
        <taxon>Fonticula</taxon>
    </lineage>
</organism>
<dbReference type="Pfam" id="PF07065">
    <property type="entry name" value="D123"/>
    <property type="match status" value="1"/>
</dbReference>
<proteinExistence type="inferred from homology"/>
<dbReference type="AlphaFoldDB" id="A0A058ZDW6"/>
<dbReference type="PANTHER" id="PTHR15323:SF6">
    <property type="entry name" value="CELL DIVISION CYCLE PROTEIN 123 HOMOLOG"/>
    <property type="match status" value="1"/>
</dbReference>
<dbReference type="EMBL" id="KB932201">
    <property type="protein sequence ID" value="KCV72590.1"/>
    <property type="molecule type" value="Genomic_DNA"/>
</dbReference>
<name>A0A058ZDW6_FONAL</name>